<sequence length="368" mass="42807">MLYPSTPDLSLYYREQPQYPNKNLEHKKSQSCQVRVKPLHTDDPDHYDDDFEDLEKISVGVISGLNLKQQEIEFKPEDSILERLPAELREMIFIFCGRNTFCSADQGPRLLKALRGQRRAYTHALAIFERLNSYELGAELRNHTSEIRHNVHDMTGLMTVNKASPNVSSQSNSNDSELAEFGLKLTLHGRIRKNLKYSGDFSASTPSTVLYYLVRQLHSANHDQGDWTFLKNFLALVPYQRVKRVIIQLPNPENYRINAASRYDIYYQDNHYESYRAKQDAFVLAVIESISQKVGVRGVVLGRSKDSLSEFCIWKAPEGRYMDWNRDVIETWALRGGFGKTFLDYENNFFELREDTSRRCFVVKNRHE</sequence>
<keyword evidence="2" id="KW-1185">Reference proteome</keyword>
<protein>
    <submittedName>
        <fullName evidence="1">Uncharacterized protein</fullName>
    </submittedName>
</protein>
<accession>A0A4Z1EEQ3</accession>
<gene>
    <name evidence="1" type="ORF">BPAE_1186g00010</name>
</gene>
<evidence type="ECO:0000313" key="1">
    <source>
        <dbReference type="EMBL" id="TGO09013.1"/>
    </source>
</evidence>
<organism evidence="1 2">
    <name type="scientific">Botrytis paeoniae</name>
    <dbReference type="NCBI Taxonomy" id="278948"/>
    <lineage>
        <taxon>Eukaryota</taxon>
        <taxon>Fungi</taxon>
        <taxon>Dikarya</taxon>
        <taxon>Ascomycota</taxon>
        <taxon>Pezizomycotina</taxon>
        <taxon>Leotiomycetes</taxon>
        <taxon>Helotiales</taxon>
        <taxon>Sclerotiniaceae</taxon>
        <taxon>Botrytis</taxon>
    </lineage>
</organism>
<name>A0A4Z1EEQ3_9HELO</name>
<dbReference type="AlphaFoldDB" id="A0A4Z1EEQ3"/>
<comment type="caution">
    <text evidence="1">The sequence shown here is derived from an EMBL/GenBank/DDBJ whole genome shotgun (WGS) entry which is preliminary data.</text>
</comment>
<dbReference type="Proteomes" id="UP000297910">
    <property type="component" value="Unassembled WGS sequence"/>
</dbReference>
<evidence type="ECO:0000313" key="2">
    <source>
        <dbReference type="Proteomes" id="UP000297910"/>
    </source>
</evidence>
<reference evidence="1 2" key="1">
    <citation type="submission" date="2017-12" db="EMBL/GenBank/DDBJ databases">
        <title>Comparative genomics of Botrytis spp.</title>
        <authorList>
            <person name="Valero-Jimenez C.A."/>
            <person name="Tapia P."/>
            <person name="Veloso J."/>
            <person name="Silva-Moreno E."/>
            <person name="Staats M."/>
            <person name="Valdes J.H."/>
            <person name="Van Kan J.A.L."/>
        </authorList>
    </citation>
    <scope>NUCLEOTIDE SEQUENCE [LARGE SCALE GENOMIC DNA]</scope>
    <source>
        <strain evidence="1 2">Bp0003</strain>
    </source>
</reference>
<dbReference type="EMBL" id="PQXI01001183">
    <property type="protein sequence ID" value="TGO09013.1"/>
    <property type="molecule type" value="Genomic_DNA"/>
</dbReference>
<proteinExistence type="predicted"/>